<dbReference type="Gene3D" id="3.80.30.30">
    <property type="match status" value="1"/>
</dbReference>
<keyword evidence="2" id="KW-0408">Iron</keyword>
<proteinExistence type="predicted"/>
<organism evidence="5 6">
    <name type="scientific">Candidatus Thermokryptus mobilis</name>
    <dbReference type="NCBI Taxonomy" id="1643428"/>
    <lineage>
        <taxon>Bacteria</taxon>
        <taxon>Pseudomonadati</taxon>
        <taxon>Candidatus Kryptoniota</taxon>
        <taxon>Candidatus Thermokryptus</taxon>
    </lineage>
</organism>
<evidence type="ECO:0000313" key="6">
    <source>
        <dbReference type="Proteomes" id="UP000320623"/>
    </source>
</evidence>
<dbReference type="GO" id="GO:0046872">
    <property type="term" value="F:metal ion binding"/>
    <property type="evidence" value="ECO:0007669"/>
    <property type="project" value="UniProtKB-KW"/>
</dbReference>
<dbReference type="GO" id="GO:0016829">
    <property type="term" value="F:lyase activity"/>
    <property type="evidence" value="ECO:0007669"/>
    <property type="project" value="UniProtKB-KW"/>
</dbReference>
<keyword evidence="6" id="KW-1185">Reference proteome</keyword>
<evidence type="ECO:0000256" key="3">
    <source>
        <dbReference type="ARBA" id="ARBA00023014"/>
    </source>
</evidence>
<dbReference type="GO" id="GO:0051536">
    <property type="term" value="F:iron-sulfur cluster binding"/>
    <property type="evidence" value="ECO:0007669"/>
    <property type="project" value="UniProtKB-KW"/>
</dbReference>
<reference evidence="6" key="1">
    <citation type="submission" date="2015-11" db="EMBL/GenBank/DDBJ databases">
        <authorList>
            <person name="Varghese N."/>
        </authorList>
    </citation>
    <scope>NUCLEOTIDE SEQUENCE [LARGE SCALE GENOMIC DNA]</scope>
</reference>
<sequence>MKRKILKLIETNKALSKSRIPGIDYTINPYFGCEFGCSYCYADFMSRFSKFRKVFPDDIEWGDFVGVKINIVERLEIELKKILAKSSLLGEQEFNIWFSIMTDPYQFAEKKFLLTRRCLEVLLKYSGEGFKLNVGVLTRSPLVLRDIDLFKQFIGEKSIEIGISITTDNDNIRKIFEPEAPTIRSRIKTLEKLKENNLKTFAFIGPILPMDARELANQISDFVDYVLIDRMNYVWRTAAIYRANSIEFAMSDSYFNVVSEALVEEFSSKGIAVEVLFQNKG</sequence>
<keyword evidence="1" id="KW-0479">Metal-binding</keyword>
<evidence type="ECO:0000256" key="2">
    <source>
        <dbReference type="ARBA" id="ARBA00023004"/>
    </source>
</evidence>
<evidence type="ECO:0000259" key="4">
    <source>
        <dbReference type="Pfam" id="PF04055"/>
    </source>
</evidence>
<dbReference type="RefSeq" id="WP_140944982.1">
    <property type="nucleotide sequence ID" value="NZ_FAOO01000007.1"/>
</dbReference>
<dbReference type="SFLD" id="SFLDG01084">
    <property type="entry name" value="Uncharacterised_Radical_SAM_Su"/>
    <property type="match status" value="1"/>
</dbReference>
<dbReference type="EMBL" id="FAOO01000007">
    <property type="protein sequence ID" value="CUU05376.1"/>
    <property type="molecule type" value="Genomic_DNA"/>
</dbReference>
<dbReference type="STRING" id="1643428.GCA_001442855_01212"/>
<dbReference type="SFLD" id="SFLDS00029">
    <property type="entry name" value="Radical_SAM"/>
    <property type="match status" value="1"/>
</dbReference>
<dbReference type="InterPro" id="IPR007197">
    <property type="entry name" value="rSAM"/>
</dbReference>
<dbReference type="AlphaFoldDB" id="A0A0S4N2W7"/>
<name>A0A0S4N2W7_9BACT</name>
<evidence type="ECO:0000256" key="1">
    <source>
        <dbReference type="ARBA" id="ARBA00022723"/>
    </source>
</evidence>
<keyword evidence="5" id="KW-0456">Lyase</keyword>
<gene>
    <name evidence="5" type="ORF">JGI1_01239</name>
</gene>
<evidence type="ECO:0000313" key="5">
    <source>
        <dbReference type="EMBL" id="CUU05376.1"/>
    </source>
</evidence>
<dbReference type="PANTHER" id="PTHR43432:SF6">
    <property type="entry name" value="RADICAL SAM CORE DOMAIN-CONTAINING PROTEIN"/>
    <property type="match status" value="1"/>
</dbReference>
<feature type="domain" description="Radical SAM core" evidence="4">
    <location>
        <begin position="27"/>
        <end position="206"/>
    </location>
</feature>
<protein>
    <submittedName>
        <fullName evidence="5">DNA repair photolyase</fullName>
    </submittedName>
</protein>
<accession>A0A0S4N2W7</accession>
<keyword evidence="3" id="KW-0411">Iron-sulfur</keyword>
<dbReference type="PANTHER" id="PTHR43432">
    <property type="entry name" value="SLR0285 PROTEIN"/>
    <property type="match status" value="1"/>
</dbReference>
<dbReference type="OrthoDB" id="9785699at2"/>
<dbReference type="InterPro" id="IPR040086">
    <property type="entry name" value="MJ0683-like"/>
</dbReference>
<dbReference type="Pfam" id="PF04055">
    <property type="entry name" value="Radical_SAM"/>
    <property type="match status" value="1"/>
</dbReference>
<dbReference type="Proteomes" id="UP000320623">
    <property type="component" value="Unassembled WGS sequence"/>
</dbReference>